<name>A0A7L1DY19_OENON</name>
<keyword evidence="2" id="KW-1185">Reference proteome</keyword>
<dbReference type="EMBL" id="VXBF01003239">
    <property type="protein sequence ID" value="NXM82023.1"/>
    <property type="molecule type" value="Genomic_DNA"/>
</dbReference>
<sequence>QTNPLQSIFNVLNATFLSLNQSNPNLTESCWLCYDAQSPFYEGVAFDLPFIFSKSDSPHQCRWDTPWRGITLSQVTGQGKCFG</sequence>
<feature type="non-terminal residue" evidence="1">
    <location>
        <position position="83"/>
    </location>
</feature>
<protein>
    <submittedName>
        <fullName evidence="1">ENV2 protein</fullName>
    </submittedName>
</protein>
<reference evidence="1 2" key="1">
    <citation type="submission" date="2019-09" db="EMBL/GenBank/DDBJ databases">
        <title>Bird 10,000 Genomes (B10K) Project - Family phase.</title>
        <authorList>
            <person name="Zhang G."/>
        </authorList>
    </citation>
    <scope>NUCLEOTIDE SEQUENCE [LARGE SCALE GENOMIC DNA]</scope>
    <source>
        <strain evidence="1">B10K-DU-001-74</strain>
        <tissue evidence="1">Muscle</tissue>
    </source>
</reference>
<proteinExistence type="predicted"/>
<organism evidence="1 2">
    <name type="scientific">Oenanthe oenanthe</name>
    <name type="common">Northern wheatear</name>
    <dbReference type="NCBI Taxonomy" id="279966"/>
    <lineage>
        <taxon>Eukaryota</taxon>
        <taxon>Metazoa</taxon>
        <taxon>Chordata</taxon>
        <taxon>Craniata</taxon>
        <taxon>Vertebrata</taxon>
        <taxon>Euteleostomi</taxon>
        <taxon>Archelosauria</taxon>
        <taxon>Archosauria</taxon>
        <taxon>Dinosauria</taxon>
        <taxon>Saurischia</taxon>
        <taxon>Theropoda</taxon>
        <taxon>Coelurosauria</taxon>
        <taxon>Aves</taxon>
        <taxon>Neognathae</taxon>
        <taxon>Neoaves</taxon>
        <taxon>Telluraves</taxon>
        <taxon>Australaves</taxon>
        <taxon>Passeriformes</taxon>
        <taxon>Muscicapidae</taxon>
        <taxon>Oenanthe</taxon>
    </lineage>
</organism>
<dbReference type="Proteomes" id="UP000565754">
    <property type="component" value="Unassembled WGS sequence"/>
</dbReference>
<accession>A0A7L1DY19</accession>
<feature type="non-terminal residue" evidence="1">
    <location>
        <position position="1"/>
    </location>
</feature>
<evidence type="ECO:0000313" key="1">
    <source>
        <dbReference type="EMBL" id="NXM82023.1"/>
    </source>
</evidence>
<evidence type="ECO:0000313" key="2">
    <source>
        <dbReference type="Proteomes" id="UP000565754"/>
    </source>
</evidence>
<gene>
    <name evidence="1" type="primary">Fv4_0</name>
    <name evidence="1" type="ORF">OENOEN_R15265</name>
</gene>
<comment type="caution">
    <text evidence="1">The sequence shown here is derived from an EMBL/GenBank/DDBJ whole genome shotgun (WGS) entry which is preliminary data.</text>
</comment>
<dbReference type="AlphaFoldDB" id="A0A7L1DY19"/>
<dbReference type="Pfam" id="PF00429">
    <property type="entry name" value="TLV_coat"/>
    <property type="match status" value="1"/>
</dbReference>
<dbReference type="InterPro" id="IPR018154">
    <property type="entry name" value="TLV/ENV_coat_polyprotein"/>
</dbReference>